<dbReference type="SMART" id="SM00388">
    <property type="entry name" value="HisKA"/>
    <property type="match status" value="1"/>
</dbReference>
<evidence type="ECO:0000313" key="9">
    <source>
        <dbReference type="EMBL" id="ADG71208.1"/>
    </source>
</evidence>
<evidence type="ECO:0000256" key="6">
    <source>
        <dbReference type="ARBA" id="ARBA00023012"/>
    </source>
</evidence>
<dbReference type="InterPro" id="IPR050736">
    <property type="entry name" value="Sensor_HK_Regulatory"/>
</dbReference>
<dbReference type="HOGENOM" id="CLU_529629_0_0_12"/>
<dbReference type="PANTHER" id="PTHR43711">
    <property type="entry name" value="TWO-COMPONENT HISTIDINE KINASE"/>
    <property type="match status" value="1"/>
</dbReference>
<sequence>MNNNNNKKKVKKVKDTKFFKKSPPIQLDTGFVNLERFIAINEYDDGSFSKEYNCDIINRKGRDAVIIVPYLYIDNQIHVLMINTFRPVVYYREKVMTGKKTEDIDEHIMNFLEFPAGMLEEDEMNDKNTNQGIKKCAQRELEEETGYSVPLKTINVLGHRYYSSSGIITERINIATCDITGITPKKEIKTDGSVMEESIETFFVPFDKAMRWCKEGVIKNAGTEIGLHRLYFSIMYEHQKNHNLILQKRLHTLLNEISSLKKSAEHYNRLIREFKATVSHELRHPFTEIMGYINLLKKNNMPEEKREEFFNIVSRSIKKLYDTNNNLIQIALKDDEASKYVSEFDAEEELNIIIDGYKFIYPKDIKIEINIEKNCRILIGYHERFRLIMEGIISNAFKFTKSGTISINIRTLDTIEKKELDFSPDLFNYHTMKNIIPNEIEITVKDTGKGIKPSKLKKIFIPFYQADSRFEREYGGMGIGLSVVKDLLDTMQGTITIDSSEGAGTIVKLRMPFGIPSKN</sequence>
<dbReference type="eggNOG" id="COG0494">
    <property type="taxonomic scope" value="Bacteria"/>
</dbReference>
<dbReference type="AlphaFoldDB" id="D5U935"/>
<feature type="domain" description="Histidine kinase" evidence="7">
    <location>
        <begin position="277"/>
        <end position="515"/>
    </location>
</feature>
<dbReference type="PROSITE" id="PS51462">
    <property type="entry name" value="NUDIX"/>
    <property type="match status" value="1"/>
</dbReference>
<evidence type="ECO:0000259" key="8">
    <source>
        <dbReference type="PROSITE" id="PS51462"/>
    </source>
</evidence>
<dbReference type="InterPro" id="IPR036890">
    <property type="entry name" value="HATPase_C_sf"/>
</dbReference>
<feature type="domain" description="Nudix hydrolase" evidence="8">
    <location>
        <begin position="60"/>
        <end position="226"/>
    </location>
</feature>
<name>D5U935_BRAM5</name>
<dbReference type="Proteomes" id="UP000001915">
    <property type="component" value="Chromosome"/>
</dbReference>
<dbReference type="RefSeq" id="WP_013113631.1">
    <property type="nucleotide sequence ID" value="NC_014150.1"/>
</dbReference>
<dbReference type="SUPFAM" id="SSF47384">
    <property type="entry name" value="Homodimeric domain of signal transducing histidine kinase"/>
    <property type="match status" value="1"/>
</dbReference>
<reference evidence="9 10" key="1">
    <citation type="journal article" date="2010" name="Stand. Genomic Sci.">
        <title>Complete genome sequence of Brachyspira murdochii type strain (56-150).</title>
        <authorList>
            <person name="Pati A."/>
            <person name="Sikorski J."/>
            <person name="Gronow S."/>
            <person name="Munk C."/>
            <person name="Lapidus A."/>
            <person name="Copeland A."/>
            <person name="Glavina Del Tio T."/>
            <person name="Nolan M."/>
            <person name="Lucas S."/>
            <person name="Chen F."/>
            <person name="Tice H."/>
            <person name="Cheng J.F."/>
            <person name="Han C."/>
            <person name="Detter J.C."/>
            <person name="Bruce D."/>
            <person name="Tapia R."/>
            <person name="Goodwin L."/>
            <person name="Pitluck S."/>
            <person name="Liolios K."/>
            <person name="Ivanova N."/>
            <person name="Mavromatis K."/>
            <person name="Mikhailova N."/>
            <person name="Chen A."/>
            <person name="Palaniappan K."/>
            <person name="Land M."/>
            <person name="Hauser L."/>
            <person name="Chang Y.J."/>
            <person name="Jeffries C.D."/>
            <person name="Spring S."/>
            <person name="Rohde M."/>
            <person name="Goker M."/>
            <person name="Bristow J."/>
            <person name="Eisen J.A."/>
            <person name="Markowitz V."/>
            <person name="Hugenholtz P."/>
            <person name="Kyrpides N.C."/>
            <person name="Klenk H.P."/>
        </authorList>
    </citation>
    <scope>NUCLEOTIDE SEQUENCE [LARGE SCALE GENOMIC DNA]</scope>
    <source>
        <strain evidence="10">ATCC 51284 / DSM 12563 / 56-150</strain>
    </source>
</reference>
<dbReference type="KEGG" id="brm:Bmur_1113"/>
<keyword evidence="3" id="KW-0597">Phosphoprotein</keyword>
<dbReference type="InterPro" id="IPR036097">
    <property type="entry name" value="HisK_dim/P_sf"/>
</dbReference>
<evidence type="ECO:0000256" key="1">
    <source>
        <dbReference type="ARBA" id="ARBA00000085"/>
    </source>
</evidence>
<protein>
    <recommendedName>
        <fullName evidence="2">histidine kinase</fullName>
        <ecNumber evidence="2">2.7.13.3</ecNumber>
    </recommendedName>
</protein>
<dbReference type="SUPFAM" id="SSF55811">
    <property type="entry name" value="Nudix"/>
    <property type="match status" value="1"/>
</dbReference>
<keyword evidence="6" id="KW-0902">Two-component regulatory system</keyword>
<dbReference type="CDD" id="cd00082">
    <property type="entry name" value="HisKA"/>
    <property type="match status" value="1"/>
</dbReference>
<dbReference type="InterPro" id="IPR015797">
    <property type="entry name" value="NUDIX_hydrolase-like_dom_sf"/>
</dbReference>
<evidence type="ECO:0000256" key="2">
    <source>
        <dbReference type="ARBA" id="ARBA00012438"/>
    </source>
</evidence>
<evidence type="ECO:0000313" key="10">
    <source>
        <dbReference type="Proteomes" id="UP000001915"/>
    </source>
</evidence>
<dbReference type="GO" id="GO:0000155">
    <property type="term" value="F:phosphorelay sensor kinase activity"/>
    <property type="evidence" value="ECO:0007669"/>
    <property type="project" value="InterPro"/>
</dbReference>
<dbReference type="OrthoDB" id="6192248at2"/>
<dbReference type="eggNOG" id="COG2205">
    <property type="taxonomic scope" value="Bacteria"/>
</dbReference>
<dbReference type="Gene3D" id="3.30.565.10">
    <property type="entry name" value="Histidine kinase-like ATPase, C-terminal domain"/>
    <property type="match status" value="1"/>
</dbReference>
<dbReference type="SUPFAM" id="SSF55874">
    <property type="entry name" value="ATPase domain of HSP90 chaperone/DNA topoisomerase II/histidine kinase"/>
    <property type="match status" value="1"/>
</dbReference>
<dbReference type="PANTHER" id="PTHR43711:SF1">
    <property type="entry name" value="HISTIDINE KINASE 1"/>
    <property type="match status" value="1"/>
</dbReference>
<dbReference type="SMART" id="SM00387">
    <property type="entry name" value="HATPase_c"/>
    <property type="match status" value="1"/>
</dbReference>
<keyword evidence="5 9" id="KW-0418">Kinase</keyword>
<dbReference type="Pfam" id="PF02518">
    <property type="entry name" value="HATPase_c"/>
    <property type="match status" value="1"/>
</dbReference>
<evidence type="ECO:0000256" key="5">
    <source>
        <dbReference type="ARBA" id="ARBA00022777"/>
    </source>
</evidence>
<dbReference type="PROSITE" id="PS50109">
    <property type="entry name" value="HIS_KIN"/>
    <property type="match status" value="1"/>
</dbReference>
<dbReference type="InterPro" id="IPR000086">
    <property type="entry name" value="NUDIX_hydrolase_dom"/>
</dbReference>
<evidence type="ECO:0000256" key="4">
    <source>
        <dbReference type="ARBA" id="ARBA00022679"/>
    </source>
</evidence>
<comment type="catalytic activity">
    <reaction evidence="1">
        <text>ATP + protein L-histidine = ADP + protein N-phospho-L-histidine.</text>
        <dbReference type="EC" id="2.7.13.3"/>
    </reaction>
</comment>
<dbReference type="STRING" id="526224.Bmur_1113"/>
<dbReference type="Pfam" id="PF00293">
    <property type="entry name" value="NUDIX"/>
    <property type="match status" value="1"/>
</dbReference>
<dbReference type="Gene3D" id="1.10.287.130">
    <property type="match status" value="1"/>
</dbReference>
<dbReference type="EMBL" id="CP001959">
    <property type="protein sequence ID" value="ADG71208.1"/>
    <property type="molecule type" value="Genomic_DNA"/>
</dbReference>
<evidence type="ECO:0000259" key="7">
    <source>
        <dbReference type="PROSITE" id="PS50109"/>
    </source>
</evidence>
<dbReference type="CDD" id="cd03424">
    <property type="entry name" value="NUDIX_ADPRase_Nudt5_UGPPase_Nudt14"/>
    <property type="match status" value="1"/>
</dbReference>
<gene>
    <name evidence="9" type="ordered locus">Bmur_1113</name>
</gene>
<dbReference type="InterPro" id="IPR005467">
    <property type="entry name" value="His_kinase_dom"/>
</dbReference>
<dbReference type="PRINTS" id="PR00344">
    <property type="entry name" value="BCTRLSENSOR"/>
</dbReference>
<accession>D5U935</accession>
<organism evidence="9 10">
    <name type="scientific">Brachyspira murdochii (strain ATCC 51284 / DSM 12563 / 56-150)</name>
    <name type="common">Serpulina murdochii</name>
    <dbReference type="NCBI Taxonomy" id="526224"/>
    <lineage>
        <taxon>Bacteria</taxon>
        <taxon>Pseudomonadati</taxon>
        <taxon>Spirochaetota</taxon>
        <taxon>Spirochaetia</taxon>
        <taxon>Brachyspirales</taxon>
        <taxon>Brachyspiraceae</taxon>
        <taxon>Brachyspira</taxon>
    </lineage>
</organism>
<keyword evidence="4" id="KW-0808">Transferase</keyword>
<evidence type="ECO:0000256" key="3">
    <source>
        <dbReference type="ARBA" id="ARBA00022553"/>
    </source>
</evidence>
<dbReference type="Gene3D" id="3.90.79.10">
    <property type="entry name" value="Nucleoside Triphosphate Pyrophosphohydrolase"/>
    <property type="match status" value="1"/>
</dbReference>
<dbReference type="InterPro" id="IPR003661">
    <property type="entry name" value="HisK_dim/P_dom"/>
</dbReference>
<proteinExistence type="predicted"/>
<dbReference type="InterPro" id="IPR003594">
    <property type="entry name" value="HATPase_dom"/>
</dbReference>
<dbReference type="EC" id="2.7.13.3" evidence="2"/>
<dbReference type="InterPro" id="IPR004358">
    <property type="entry name" value="Sig_transdc_His_kin-like_C"/>
</dbReference>
<dbReference type="Pfam" id="PF00512">
    <property type="entry name" value="HisKA"/>
    <property type="match status" value="1"/>
</dbReference>